<dbReference type="EMBL" id="JAAMPC010000014">
    <property type="protein sequence ID" value="KAG2264502.1"/>
    <property type="molecule type" value="Genomic_DNA"/>
</dbReference>
<dbReference type="AlphaFoldDB" id="A0A8X7Q6Z2"/>
<comment type="caution">
    <text evidence="1">The sequence shown here is derived from an EMBL/GenBank/DDBJ whole genome shotgun (WGS) entry which is preliminary data.</text>
</comment>
<proteinExistence type="predicted"/>
<gene>
    <name evidence="1" type="ORF">Bca52824_071581</name>
</gene>
<reference evidence="1 2" key="1">
    <citation type="submission" date="2020-02" db="EMBL/GenBank/DDBJ databases">
        <authorList>
            <person name="Ma Q."/>
            <person name="Huang Y."/>
            <person name="Song X."/>
            <person name="Pei D."/>
        </authorList>
    </citation>
    <scope>NUCLEOTIDE SEQUENCE [LARGE SCALE GENOMIC DNA]</scope>
    <source>
        <strain evidence="1">Sxm20200214</strain>
        <tissue evidence="1">Leaf</tissue>
    </source>
</reference>
<dbReference type="Proteomes" id="UP000886595">
    <property type="component" value="Unassembled WGS sequence"/>
</dbReference>
<evidence type="ECO:0000313" key="2">
    <source>
        <dbReference type="Proteomes" id="UP000886595"/>
    </source>
</evidence>
<name>A0A8X7Q6Z2_BRACI</name>
<protein>
    <submittedName>
        <fullName evidence="1">Uncharacterized protein</fullName>
    </submittedName>
</protein>
<evidence type="ECO:0000313" key="1">
    <source>
        <dbReference type="EMBL" id="KAG2264502.1"/>
    </source>
</evidence>
<organism evidence="1 2">
    <name type="scientific">Brassica carinata</name>
    <name type="common">Ethiopian mustard</name>
    <name type="synonym">Abyssinian cabbage</name>
    <dbReference type="NCBI Taxonomy" id="52824"/>
    <lineage>
        <taxon>Eukaryota</taxon>
        <taxon>Viridiplantae</taxon>
        <taxon>Streptophyta</taxon>
        <taxon>Embryophyta</taxon>
        <taxon>Tracheophyta</taxon>
        <taxon>Spermatophyta</taxon>
        <taxon>Magnoliopsida</taxon>
        <taxon>eudicotyledons</taxon>
        <taxon>Gunneridae</taxon>
        <taxon>Pentapetalae</taxon>
        <taxon>rosids</taxon>
        <taxon>malvids</taxon>
        <taxon>Brassicales</taxon>
        <taxon>Brassicaceae</taxon>
        <taxon>Brassiceae</taxon>
        <taxon>Brassica</taxon>
    </lineage>
</organism>
<accession>A0A8X7Q6Z2</accession>
<sequence>MARSLSVALGEEGKRRTLYRWLPSNKENGDISLYRWLFEASSLSIGGSLRRR</sequence>
<keyword evidence="2" id="KW-1185">Reference proteome</keyword>